<dbReference type="OrthoDB" id="9816549at2"/>
<evidence type="ECO:0000313" key="2">
    <source>
        <dbReference type="EMBL" id="OTP19024.1"/>
    </source>
</evidence>
<dbReference type="AlphaFoldDB" id="A0A242KCX6"/>
<reference evidence="3" key="2">
    <citation type="submission" date="2017-05" db="EMBL/GenBank/DDBJ databases">
        <authorList>
            <consortium name="The Broad Institute Genomics Platform"/>
            <consortium name="The Broad Institute Genomic Center for Infectious Diseases"/>
            <person name="Earl A."/>
            <person name="Manson A."/>
            <person name="Schwartman J."/>
            <person name="Gilmore M."/>
            <person name="Abouelleil A."/>
            <person name="Cao P."/>
            <person name="Chapman S."/>
            <person name="Cusick C."/>
            <person name="Shea T."/>
            <person name="Young S."/>
            <person name="Neafsey D."/>
            <person name="Nusbaum C."/>
            <person name="Birren B."/>
        </authorList>
    </citation>
    <scope>NUCLEOTIDE SEQUENCE</scope>
    <source>
        <strain evidence="3">9E7_DIV0242</strain>
    </source>
</reference>
<reference evidence="3" key="3">
    <citation type="submission" date="2024-03" db="EMBL/GenBank/DDBJ databases">
        <title>The Genome Sequence of Enterococcus sp. DIV0242b.</title>
        <authorList>
            <consortium name="The Broad Institute Genomics Platform"/>
            <consortium name="The Broad Institute Microbial Omics Core"/>
            <consortium name="The Broad Institute Genomic Center for Infectious Diseases"/>
            <person name="Earl A."/>
            <person name="Manson A."/>
            <person name="Gilmore M."/>
            <person name="Schwartman J."/>
            <person name="Shea T."/>
            <person name="Abouelleil A."/>
            <person name="Cao P."/>
            <person name="Chapman S."/>
            <person name="Cusick C."/>
            <person name="Young S."/>
            <person name="Neafsey D."/>
            <person name="Nusbaum C."/>
            <person name="Birren B."/>
        </authorList>
    </citation>
    <scope>NUCLEOTIDE SEQUENCE</scope>
    <source>
        <strain evidence="3">9E7_DIV0242</strain>
    </source>
</reference>
<evidence type="ECO:0000313" key="4">
    <source>
        <dbReference type="Proteomes" id="UP000195141"/>
    </source>
</evidence>
<dbReference type="Pfam" id="PF14107">
    <property type="entry name" value="DUF4280"/>
    <property type="match status" value="1"/>
</dbReference>
<evidence type="ECO:0000313" key="3">
    <source>
        <dbReference type="EMBL" id="WYJ89090.1"/>
    </source>
</evidence>
<feature type="region of interest" description="Disordered" evidence="1">
    <location>
        <begin position="91"/>
        <end position="110"/>
    </location>
</feature>
<dbReference type="RefSeq" id="WP_086347936.1">
    <property type="nucleotide sequence ID" value="NZ_CP147247.1"/>
</dbReference>
<organism evidence="2">
    <name type="scientific">Candidatus Enterococcus clewellii</name>
    <dbReference type="NCBI Taxonomy" id="1834193"/>
    <lineage>
        <taxon>Bacteria</taxon>
        <taxon>Bacillati</taxon>
        <taxon>Bacillota</taxon>
        <taxon>Bacilli</taxon>
        <taxon>Lactobacillales</taxon>
        <taxon>Enterococcaceae</taxon>
        <taxon>Enterococcus</taxon>
    </lineage>
</organism>
<evidence type="ECO:0000256" key="1">
    <source>
        <dbReference type="SAM" id="MobiDB-lite"/>
    </source>
</evidence>
<dbReference type="InterPro" id="IPR025460">
    <property type="entry name" value="DUF4280"/>
</dbReference>
<dbReference type="EMBL" id="CP147247">
    <property type="protein sequence ID" value="WYJ89090.1"/>
    <property type="molecule type" value="Genomic_DNA"/>
</dbReference>
<accession>A0A242KCX6</accession>
<keyword evidence="4" id="KW-1185">Reference proteome</keyword>
<dbReference type="Proteomes" id="UP000195141">
    <property type="component" value="Chromosome"/>
</dbReference>
<dbReference type="EMBL" id="NGMM01000001">
    <property type="protein sequence ID" value="OTP19024.1"/>
    <property type="molecule type" value="Genomic_DNA"/>
</dbReference>
<sequence>MVNLTDAMNSFSKTFDLAVTKQQLEAALLVVDGATVECELGNKPATLLSSGSGAGNSVGSDITLTINDTEIKEKDFGVCEKLLKKEKEKLKKEGKAGPAQGKCKPKLKDKWTGGDSKTTIGTKDALHANCRLTCEEAGKPDTITVTSNGQTGGLGSLGDLQKVADIYEYLADKRYGSITIAGNETIWMWLKGTGATGEDYTATRMYNEFVRDVLSKYQFEKSGEIPSYEEVVMYQAITGKNYFTGEELKWYDRLSSLAGWITPYMVAGYYGARYEYGYSGGNKKTPPTTQKQSIMADEYMTLYRGTDRMMERQIFEETGVILSDAGIRAYLENNSNIDIAIKNSQIVHEQWLPIWYNDLDQYIQAHGGFGIELPKDFGLERSMVSFTADKNMALFYAGEKGIVVEVKVQKNGLLPQTLDGAGESEYLIINGIGGK</sequence>
<gene>
    <name evidence="3" type="ORF">A5888_000809</name>
    <name evidence="2" type="ORF">A5888_000838</name>
</gene>
<protein>
    <submittedName>
        <fullName evidence="2">Uncharacterized protein</fullName>
    </submittedName>
</protein>
<name>A0A242KCX6_9ENTE</name>
<proteinExistence type="predicted"/>
<reference evidence="2" key="1">
    <citation type="submission" date="2017-05" db="EMBL/GenBank/DDBJ databases">
        <title>The Genome Sequence of Enterococcus sp. 9E7_DIV0242.</title>
        <authorList>
            <consortium name="The Broad Institute Genomics Platform"/>
            <consortium name="The Broad Institute Genomic Center for Infectious Diseases"/>
            <person name="Earl A."/>
            <person name="Manson A."/>
            <person name="Schwartman J."/>
            <person name="Gilmore M."/>
            <person name="Abouelleil A."/>
            <person name="Cao P."/>
            <person name="Chapman S."/>
            <person name="Cusick C."/>
            <person name="Shea T."/>
            <person name="Young S."/>
            <person name="Neafsey D."/>
            <person name="Nusbaum C."/>
            <person name="Birren B."/>
        </authorList>
    </citation>
    <scope>NUCLEOTIDE SEQUENCE [LARGE SCALE GENOMIC DNA]</scope>
    <source>
        <strain evidence="2">9E7_DIV0242</strain>
    </source>
</reference>